<accession>A0A0C2DIZ3</accession>
<evidence type="ECO:0000313" key="2">
    <source>
        <dbReference type="Proteomes" id="UP000054047"/>
    </source>
</evidence>
<keyword evidence="2" id="KW-1185">Reference proteome</keyword>
<reference evidence="1 2" key="1">
    <citation type="submission" date="2013-12" db="EMBL/GenBank/DDBJ databases">
        <title>Draft genome of the parsitic nematode Ancylostoma duodenale.</title>
        <authorList>
            <person name="Mitreva M."/>
        </authorList>
    </citation>
    <scope>NUCLEOTIDE SEQUENCE [LARGE SCALE GENOMIC DNA]</scope>
    <source>
        <strain evidence="1 2">Zhejiang</strain>
    </source>
</reference>
<gene>
    <name evidence="1" type="ORF">ANCDUO_07261</name>
</gene>
<sequence>MDPLRTQDARARTSVTNALRPLLVCQAGGRELLLFLTTKLSFPGARYKIGDVQLLEGETQLTLVPMRLPPELENKHGELSAVWPLAALGPPFVTVVRRE</sequence>
<evidence type="ECO:0000313" key="1">
    <source>
        <dbReference type="EMBL" id="KIH62457.1"/>
    </source>
</evidence>
<dbReference type="Proteomes" id="UP000054047">
    <property type="component" value="Unassembled WGS sequence"/>
</dbReference>
<protein>
    <submittedName>
        <fullName evidence="1">Uncharacterized protein</fullName>
    </submittedName>
</protein>
<name>A0A0C2DIZ3_9BILA</name>
<dbReference type="EMBL" id="KN729295">
    <property type="protein sequence ID" value="KIH62457.1"/>
    <property type="molecule type" value="Genomic_DNA"/>
</dbReference>
<organism evidence="1 2">
    <name type="scientific">Ancylostoma duodenale</name>
    <dbReference type="NCBI Taxonomy" id="51022"/>
    <lineage>
        <taxon>Eukaryota</taxon>
        <taxon>Metazoa</taxon>
        <taxon>Ecdysozoa</taxon>
        <taxon>Nematoda</taxon>
        <taxon>Chromadorea</taxon>
        <taxon>Rhabditida</taxon>
        <taxon>Rhabditina</taxon>
        <taxon>Rhabditomorpha</taxon>
        <taxon>Strongyloidea</taxon>
        <taxon>Ancylostomatidae</taxon>
        <taxon>Ancylostomatinae</taxon>
        <taxon>Ancylostoma</taxon>
    </lineage>
</organism>
<proteinExistence type="predicted"/>
<dbReference type="AlphaFoldDB" id="A0A0C2DIZ3"/>